<proteinExistence type="predicted"/>
<dbReference type="PROSITE" id="PS51257">
    <property type="entry name" value="PROKAR_LIPOPROTEIN"/>
    <property type="match status" value="1"/>
</dbReference>
<dbReference type="EMBL" id="VLLG01000002">
    <property type="protein sequence ID" value="TWI91407.1"/>
    <property type="molecule type" value="Genomic_DNA"/>
</dbReference>
<comment type="caution">
    <text evidence="1">The sequence shown here is derived from an EMBL/GenBank/DDBJ whole genome shotgun (WGS) entry which is preliminary data.</text>
</comment>
<evidence type="ECO:0000313" key="2">
    <source>
        <dbReference type="Proteomes" id="UP000316778"/>
    </source>
</evidence>
<accession>A0A562TCX0</accession>
<gene>
    <name evidence="1" type="ORF">LX66_0776</name>
</gene>
<protein>
    <submittedName>
        <fullName evidence="1">SusD-like starch-binding protein associating with outer membrane</fullName>
    </submittedName>
</protein>
<dbReference type="AlphaFoldDB" id="A0A562TCX0"/>
<dbReference type="OrthoDB" id="614457at2"/>
<dbReference type="InterPro" id="IPR011990">
    <property type="entry name" value="TPR-like_helical_dom_sf"/>
</dbReference>
<keyword evidence="2" id="KW-1185">Reference proteome</keyword>
<dbReference type="Proteomes" id="UP000316778">
    <property type="component" value="Unassembled WGS sequence"/>
</dbReference>
<sequence length="493" mass="53356">MKKRTLIYSLVLLLAVAFAGCKKYLDVNDTPNNPTNVPPSLLLSSGLAGSAFSNANELNRFAAVITDYLTGAGGSPAAYDIYNTNGADFGNQWRFEIYGGALIVYKKMIDAADAVDAKTYSGIGKIMMAYTFSIATDTWGDVPYSEALQGDLELITPRIDAQENIYKGGEGIQSLFDMVREGLADLEMESTSTPGNDDIAYGGDVAAWKKAGNTLLLKFAMQISEREPALAASVINEVLAKGTGAYITTNAGNLGINFGASTGSQNPVYFYIYESSFRNDLIVSSRYVSRLQALDDPRLEKFVTQPDTAGYVTLDNGYRGTLPQPTSNWSRWSTVITGANGVGPVKLLTNAQRAFILAEAELTLPGINLPAGATAQSLYEEGIRASMLDAGLTATEIDNYFAARPDVVTLSGSTEQQVAKIIEQKYIAWTGNGLEAWNDWRRTGYPVLPEHDNAVGVDGTRPVRAQYIDQEVSRNPAFTPSPLPNVKVWWDAN</sequence>
<dbReference type="Gene3D" id="1.25.40.390">
    <property type="match status" value="1"/>
</dbReference>
<dbReference type="InterPro" id="IPR041662">
    <property type="entry name" value="SusD-like_2"/>
</dbReference>
<evidence type="ECO:0000313" key="1">
    <source>
        <dbReference type="EMBL" id="TWI91407.1"/>
    </source>
</evidence>
<dbReference type="Pfam" id="PF12771">
    <property type="entry name" value="SusD-like_2"/>
    <property type="match status" value="1"/>
</dbReference>
<name>A0A562TCX0_CHIJA</name>
<dbReference type="RefSeq" id="WP_145710558.1">
    <property type="nucleotide sequence ID" value="NZ_BAAAFY010000001.1"/>
</dbReference>
<dbReference type="SUPFAM" id="SSF48452">
    <property type="entry name" value="TPR-like"/>
    <property type="match status" value="1"/>
</dbReference>
<organism evidence="1 2">
    <name type="scientific">Chitinophaga japonensis</name>
    <name type="common">Flexibacter japonensis</name>
    <dbReference type="NCBI Taxonomy" id="104662"/>
    <lineage>
        <taxon>Bacteria</taxon>
        <taxon>Pseudomonadati</taxon>
        <taxon>Bacteroidota</taxon>
        <taxon>Chitinophagia</taxon>
        <taxon>Chitinophagales</taxon>
        <taxon>Chitinophagaceae</taxon>
        <taxon>Chitinophaga</taxon>
    </lineage>
</organism>
<reference evidence="1 2" key="1">
    <citation type="journal article" date="2013" name="Stand. Genomic Sci.">
        <title>Genomic Encyclopedia of Type Strains, Phase I: The one thousand microbial genomes (KMG-I) project.</title>
        <authorList>
            <person name="Kyrpides N.C."/>
            <person name="Woyke T."/>
            <person name="Eisen J.A."/>
            <person name="Garrity G."/>
            <person name="Lilburn T.G."/>
            <person name="Beck B.J."/>
            <person name="Whitman W.B."/>
            <person name="Hugenholtz P."/>
            <person name="Klenk H.P."/>
        </authorList>
    </citation>
    <scope>NUCLEOTIDE SEQUENCE [LARGE SCALE GENOMIC DNA]</scope>
    <source>
        <strain evidence="1 2">DSM 13484</strain>
    </source>
</reference>